<reference evidence="1 2" key="1">
    <citation type="submission" date="2014-04" db="EMBL/GenBank/DDBJ databases">
        <authorList>
            <consortium name="DOE Joint Genome Institute"/>
            <person name="Kuo A."/>
            <person name="Kohler A."/>
            <person name="Nagy L.G."/>
            <person name="Floudas D."/>
            <person name="Copeland A."/>
            <person name="Barry K.W."/>
            <person name="Cichocki N."/>
            <person name="Veneault-Fourrey C."/>
            <person name="LaButti K."/>
            <person name="Lindquist E.A."/>
            <person name="Lipzen A."/>
            <person name="Lundell T."/>
            <person name="Morin E."/>
            <person name="Murat C."/>
            <person name="Sun H."/>
            <person name="Tunlid A."/>
            <person name="Henrissat B."/>
            <person name="Grigoriev I.V."/>
            <person name="Hibbett D.S."/>
            <person name="Martin F."/>
            <person name="Nordberg H.P."/>
            <person name="Cantor M.N."/>
            <person name="Hua S.X."/>
        </authorList>
    </citation>
    <scope>NUCLEOTIDE SEQUENCE [LARGE SCALE GENOMIC DNA]</scope>
    <source>
        <strain evidence="1 2">Foug A</strain>
    </source>
</reference>
<name>A0A0C2ZM21_9AGAM</name>
<dbReference type="EMBL" id="KN822041">
    <property type="protein sequence ID" value="KIM62598.1"/>
    <property type="molecule type" value="Genomic_DNA"/>
</dbReference>
<reference evidence="2" key="2">
    <citation type="submission" date="2015-01" db="EMBL/GenBank/DDBJ databases">
        <title>Evolutionary Origins and Diversification of the Mycorrhizal Mutualists.</title>
        <authorList>
            <consortium name="DOE Joint Genome Institute"/>
            <consortium name="Mycorrhizal Genomics Consortium"/>
            <person name="Kohler A."/>
            <person name="Kuo A."/>
            <person name="Nagy L.G."/>
            <person name="Floudas D."/>
            <person name="Copeland A."/>
            <person name="Barry K.W."/>
            <person name="Cichocki N."/>
            <person name="Veneault-Fourrey C."/>
            <person name="LaButti K."/>
            <person name="Lindquist E.A."/>
            <person name="Lipzen A."/>
            <person name="Lundell T."/>
            <person name="Morin E."/>
            <person name="Murat C."/>
            <person name="Riley R."/>
            <person name="Ohm R."/>
            <person name="Sun H."/>
            <person name="Tunlid A."/>
            <person name="Henrissat B."/>
            <person name="Grigoriev I.V."/>
            <person name="Hibbett D.S."/>
            <person name="Martin F."/>
        </authorList>
    </citation>
    <scope>NUCLEOTIDE SEQUENCE [LARGE SCALE GENOMIC DNA]</scope>
    <source>
        <strain evidence="2">Foug A</strain>
    </source>
</reference>
<dbReference type="InParanoid" id="A0A0C2ZM21"/>
<dbReference type="HOGENOM" id="CLU_2098274_0_0_1"/>
<proteinExistence type="predicted"/>
<sequence>MDARACLEKHRKNYMKLLYLWFTRVRGYRSENLFNAAHRPIARISDFGDNETKQDTIPLAIVHLEIPCVQATLLVLYWVQLCAQTTCRYALLRVTAAYAGFARRKPGERPPSWIEC</sequence>
<dbReference type="Proteomes" id="UP000053989">
    <property type="component" value="Unassembled WGS sequence"/>
</dbReference>
<protein>
    <submittedName>
        <fullName evidence="1">Uncharacterized protein</fullName>
    </submittedName>
</protein>
<gene>
    <name evidence="1" type="ORF">SCLCIDRAFT_1214948</name>
</gene>
<dbReference type="AlphaFoldDB" id="A0A0C2ZM21"/>
<evidence type="ECO:0000313" key="1">
    <source>
        <dbReference type="EMBL" id="KIM62598.1"/>
    </source>
</evidence>
<keyword evidence="2" id="KW-1185">Reference proteome</keyword>
<evidence type="ECO:0000313" key="2">
    <source>
        <dbReference type="Proteomes" id="UP000053989"/>
    </source>
</evidence>
<organism evidence="1 2">
    <name type="scientific">Scleroderma citrinum Foug A</name>
    <dbReference type="NCBI Taxonomy" id="1036808"/>
    <lineage>
        <taxon>Eukaryota</taxon>
        <taxon>Fungi</taxon>
        <taxon>Dikarya</taxon>
        <taxon>Basidiomycota</taxon>
        <taxon>Agaricomycotina</taxon>
        <taxon>Agaricomycetes</taxon>
        <taxon>Agaricomycetidae</taxon>
        <taxon>Boletales</taxon>
        <taxon>Sclerodermatineae</taxon>
        <taxon>Sclerodermataceae</taxon>
        <taxon>Scleroderma</taxon>
    </lineage>
</organism>
<accession>A0A0C2ZM21</accession>